<dbReference type="RefSeq" id="WP_163459795.1">
    <property type="nucleotide sequence ID" value="NZ_JAAGOH010000047.1"/>
</dbReference>
<accession>A0A7C9TPE3</accession>
<proteinExistence type="predicted"/>
<evidence type="ECO:0000256" key="2">
    <source>
        <dbReference type="SAM" id="SignalP"/>
    </source>
</evidence>
<keyword evidence="4" id="KW-1185">Reference proteome</keyword>
<evidence type="ECO:0000256" key="1">
    <source>
        <dbReference type="SAM" id="MobiDB-lite"/>
    </source>
</evidence>
<dbReference type="AlphaFoldDB" id="A0A7C9TPE3"/>
<evidence type="ECO:0000313" key="3">
    <source>
        <dbReference type="EMBL" id="NDY93766.1"/>
    </source>
</evidence>
<protein>
    <submittedName>
        <fullName evidence="3">Uncharacterized protein</fullName>
    </submittedName>
</protein>
<reference evidence="3 4" key="1">
    <citation type="submission" date="2020-02" db="EMBL/GenBank/DDBJ databases">
        <title>Ideonella bacterium strain TBM-1.</title>
        <authorList>
            <person name="Chen W.-M."/>
        </authorList>
    </citation>
    <scope>NUCLEOTIDE SEQUENCE [LARGE SCALE GENOMIC DNA]</scope>
    <source>
        <strain evidence="3 4">TBM-1</strain>
    </source>
</reference>
<feature type="non-terminal residue" evidence="3">
    <location>
        <position position="61"/>
    </location>
</feature>
<keyword evidence="2" id="KW-0732">Signal</keyword>
<name>A0A7C9TPE3_9BURK</name>
<evidence type="ECO:0000313" key="4">
    <source>
        <dbReference type="Proteomes" id="UP000484255"/>
    </source>
</evidence>
<gene>
    <name evidence="3" type="ORF">G3A44_21485</name>
</gene>
<feature type="signal peptide" evidence="2">
    <location>
        <begin position="1"/>
        <end position="35"/>
    </location>
</feature>
<organism evidence="3 4">
    <name type="scientific">Ideonella livida</name>
    <dbReference type="NCBI Taxonomy" id="2707176"/>
    <lineage>
        <taxon>Bacteria</taxon>
        <taxon>Pseudomonadati</taxon>
        <taxon>Pseudomonadota</taxon>
        <taxon>Betaproteobacteria</taxon>
        <taxon>Burkholderiales</taxon>
        <taxon>Sphaerotilaceae</taxon>
        <taxon>Ideonella</taxon>
    </lineage>
</organism>
<sequence length="61" mass="6161">MPHSAAHRPPRPSTGGRGTNAALFALLGAAWSAQAQTLPPPAERGNLPRAGALAADLLPGR</sequence>
<dbReference type="EMBL" id="JAAGOH010000047">
    <property type="protein sequence ID" value="NDY93766.1"/>
    <property type="molecule type" value="Genomic_DNA"/>
</dbReference>
<comment type="caution">
    <text evidence="3">The sequence shown here is derived from an EMBL/GenBank/DDBJ whole genome shotgun (WGS) entry which is preliminary data.</text>
</comment>
<feature type="chain" id="PRO_5028818841" evidence="2">
    <location>
        <begin position="36"/>
        <end position="61"/>
    </location>
</feature>
<dbReference type="Proteomes" id="UP000484255">
    <property type="component" value="Unassembled WGS sequence"/>
</dbReference>
<feature type="region of interest" description="Disordered" evidence="1">
    <location>
        <begin position="38"/>
        <end position="61"/>
    </location>
</feature>